<evidence type="ECO:0008006" key="5">
    <source>
        <dbReference type="Google" id="ProtNLM"/>
    </source>
</evidence>
<feature type="transmembrane region" description="Helical" evidence="2">
    <location>
        <begin position="88"/>
        <end position="110"/>
    </location>
</feature>
<keyword evidence="2" id="KW-1133">Transmembrane helix</keyword>
<dbReference type="VEuPathDB" id="FungiDB:P175DRAFT_0504954"/>
<evidence type="ECO:0000256" key="1">
    <source>
        <dbReference type="SAM" id="MobiDB-lite"/>
    </source>
</evidence>
<dbReference type="EMBL" id="JYKN01001846">
    <property type="protein sequence ID" value="KKK18718.1"/>
    <property type="molecule type" value="Genomic_DNA"/>
</dbReference>
<evidence type="ECO:0000313" key="4">
    <source>
        <dbReference type="Proteomes" id="UP000034947"/>
    </source>
</evidence>
<keyword evidence="4" id="KW-1185">Reference proteome</keyword>
<evidence type="ECO:0000313" key="3">
    <source>
        <dbReference type="EMBL" id="KKK18718.1"/>
    </source>
</evidence>
<dbReference type="AlphaFoldDB" id="A0A0F8UGQ5"/>
<name>A0A0F8UGQ5_9EURO</name>
<evidence type="ECO:0000256" key="2">
    <source>
        <dbReference type="SAM" id="Phobius"/>
    </source>
</evidence>
<comment type="caution">
    <text evidence="3">The sequence shown here is derived from an EMBL/GenBank/DDBJ whole genome shotgun (WGS) entry which is preliminary data.</text>
</comment>
<organism evidence="3 4">
    <name type="scientific">Aspergillus ochraceoroseus</name>
    <dbReference type="NCBI Taxonomy" id="138278"/>
    <lineage>
        <taxon>Eukaryota</taxon>
        <taxon>Fungi</taxon>
        <taxon>Dikarya</taxon>
        <taxon>Ascomycota</taxon>
        <taxon>Pezizomycotina</taxon>
        <taxon>Eurotiomycetes</taxon>
        <taxon>Eurotiomycetidae</taxon>
        <taxon>Eurotiales</taxon>
        <taxon>Aspergillaceae</taxon>
        <taxon>Aspergillus</taxon>
        <taxon>Aspergillus subgen. Nidulantes</taxon>
    </lineage>
</organism>
<accession>A0A0F8UGQ5</accession>
<keyword evidence="2" id="KW-0812">Transmembrane</keyword>
<dbReference type="Proteomes" id="UP000034947">
    <property type="component" value="Unassembled WGS sequence"/>
</dbReference>
<keyword evidence="2" id="KW-0472">Membrane</keyword>
<feature type="region of interest" description="Disordered" evidence="1">
    <location>
        <begin position="131"/>
        <end position="169"/>
    </location>
</feature>
<proteinExistence type="predicted"/>
<dbReference type="InterPro" id="IPR008952">
    <property type="entry name" value="Tetraspanin_EC2_sf"/>
</dbReference>
<protein>
    <recommendedName>
        <fullName evidence="5">Tetraspanin Tsp3</fullName>
    </recommendedName>
</protein>
<dbReference type="SUPFAM" id="SSF48652">
    <property type="entry name" value="Tetraspanin"/>
    <property type="match status" value="1"/>
</dbReference>
<dbReference type="OrthoDB" id="71600at2759"/>
<gene>
    <name evidence="3" type="ORF">AOCH_002401</name>
</gene>
<dbReference type="GO" id="GO:0016020">
    <property type="term" value="C:membrane"/>
    <property type="evidence" value="ECO:0007669"/>
    <property type="project" value="InterPro"/>
</dbReference>
<sequence>MATVALAYLFPENTLACHLESQWQSFFQSKNSPVIRTIQDRFQCCGFRSIHDRAWPFKDRDHGDNACELQLGYQRSCLGPWREQQQRVSWMVFVAAIAMLAVKVGFVYISPSRVPWMNSRSRLRVPEYQQIADAPEEGQGRDGAGNADEDRATMLPQANQGFPTHWDVD</sequence>
<reference evidence="3 4" key="1">
    <citation type="submission" date="2015-02" db="EMBL/GenBank/DDBJ databases">
        <title>Draft Genome Sequences of Two Closely-Related Aflatoxigenic Aspergillus Species Obtained from the Cote d'Ivoire.</title>
        <authorList>
            <person name="Moore G.G."/>
            <person name="Beltz S.B."/>
            <person name="Mack B.M."/>
        </authorList>
    </citation>
    <scope>NUCLEOTIDE SEQUENCE [LARGE SCALE GENOMIC DNA]</scope>
    <source>
        <strain evidence="3 4">SRRC1432</strain>
    </source>
</reference>